<dbReference type="Proteomes" id="UP001302696">
    <property type="component" value="Chromosome"/>
</dbReference>
<feature type="signal peptide" evidence="2">
    <location>
        <begin position="1"/>
        <end position="28"/>
    </location>
</feature>
<proteinExistence type="predicted"/>
<feature type="region of interest" description="Disordered" evidence="1">
    <location>
        <begin position="166"/>
        <end position="188"/>
    </location>
</feature>
<dbReference type="RefSeq" id="WP_063698465.1">
    <property type="nucleotide sequence ID" value="NZ_BBIM01000041.1"/>
</dbReference>
<feature type="chain" id="PRO_5047392333" evidence="2">
    <location>
        <begin position="29"/>
        <end position="243"/>
    </location>
</feature>
<feature type="domain" description="WxL" evidence="3">
    <location>
        <begin position="31"/>
        <end position="240"/>
    </location>
</feature>
<feature type="compositionally biased region" description="Polar residues" evidence="1">
    <location>
        <begin position="37"/>
        <end position="49"/>
    </location>
</feature>
<evidence type="ECO:0000313" key="4">
    <source>
        <dbReference type="EMBL" id="WPC21449.1"/>
    </source>
</evidence>
<dbReference type="InterPro" id="IPR027994">
    <property type="entry name" value="WxL_dom"/>
</dbReference>
<evidence type="ECO:0000256" key="2">
    <source>
        <dbReference type="SAM" id="SignalP"/>
    </source>
</evidence>
<feature type="compositionally biased region" description="Low complexity" evidence="1">
    <location>
        <begin position="166"/>
        <end position="187"/>
    </location>
</feature>
<dbReference type="Pfam" id="PF13731">
    <property type="entry name" value="WxL"/>
    <property type="match status" value="1"/>
</dbReference>
<accession>A0ABZ0Q454</accession>
<evidence type="ECO:0000313" key="5">
    <source>
        <dbReference type="Proteomes" id="UP001302696"/>
    </source>
</evidence>
<gene>
    <name evidence="4" type="ORF">N6G96_09315</name>
</gene>
<reference evidence="5" key="1">
    <citation type="submission" date="2024-06" db="EMBL/GenBank/DDBJ databases">
        <authorList>
            <person name="Chang H.C."/>
            <person name="Mun S.Y."/>
        </authorList>
    </citation>
    <scope>NUCLEOTIDE SEQUENCE [LARGE SCALE GENOMIC DNA]</scope>
    <source>
        <strain evidence="5">KT1</strain>
    </source>
</reference>
<name>A0ABZ0Q454_9LACO</name>
<organism evidence="4 5">
    <name type="scientific">Pediococcus inopinatus</name>
    <dbReference type="NCBI Taxonomy" id="114090"/>
    <lineage>
        <taxon>Bacteria</taxon>
        <taxon>Bacillati</taxon>
        <taxon>Bacillota</taxon>
        <taxon>Bacilli</taxon>
        <taxon>Lactobacillales</taxon>
        <taxon>Lactobacillaceae</taxon>
        <taxon>Pediococcus</taxon>
    </lineage>
</organism>
<dbReference type="EMBL" id="CP104778">
    <property type="protein sequence ID" value="WPC21449.1"/>
    <property type="molecule type" value="Genomic_DNA"/>
</dbReference>
<sequence>MINKKLLLSVLSVGTLVLGAVAPVTVLAAESRVENSTATATFTEDNTNPVDPVDPGNPTDPTDPEIPGTGETGPLTIDYVSNFDFGTHPIPTSDTTYTAKDSTKADGTEFANYVQVSDRRAGTPKGWSLTVSENAQFKDTTGSELSGAALSLGVGTDKTASTQYPASNDTVDSTTTTTALAPDGSTTSVMDADAGGGSGTWLDVFGEKGASTVKLMVPAAAHPNADSYSTTLTWSLADTPTNS</sequence>
<feature type="region of interest" description="Disordered" evidence="1">
    <location>
        <begin position="37"/>
        <end position="73"/>
    </location>
</feature>
<protein>
    <submittedName>
        <fullName evidence="4">WxL domain-containing protein</fullName>
    </submittedName>
</protein>
<keyword evidence="2" id="KW-0732">Signal</keyword>
<evidence type="ECO:0000259" key="3">
    <source>
        <dbReference type="Pfam" id="PF13731"/>
    </source>
</evidence>
<keyword evidence="5" id="KW-1185">Reference proteome</keyword>
<evidence type="ECO:0000256" key="1">
    <source>
        <dbReference type="SAM" id="MobiDB-lite"/>
    </source>
</evidence>